<feature type="compositionally biased region" description="Low complexity" evidence="7">
    <location>
        <begin position="68"/>
        <end position="84"/>
    </location>
</feature>
<dbReference type="InterPro" id="IPR017887">
    <property type="entry name" value="TF_TCP_subgr"/>
</dbReference>
<evidence type="ECO:0000259" key="9">
    <source>
        <dbReference type="PROSITE" id="PS51370"/>
    </source>
</evidence>
<feature type="domain" description="TCP" evidence="8">
    <location>
        <begin position="103"/>
        <end position="161"/>
    </location>
</feature>
<dbReference type="InterPro" id="IPR017888">
    <property type="entry name" value="CYC/TB1_R_domain"/>
</dbReference>
<organism evidence="10 11">
    <name type="scientific">Coffea arabica</name>
    <name type="common">Arabian coffee</name>
    <dbReference type="NCBI Taxonomy" id="13443"/>
    <lineage>
        <taxon>Eukaryota</taxon>
        <taxon>Viridiplantae</taxon>
        <taxon>Streptophyta</taxon>
        <taxon>Embryophyta</taxon>
        <taxon>Tracheophyta</taxon>
        <taxon>Spermatophyta</taxon>
        <taxon>Magnoliopsida</taxon>
        <taxon>eudicotyledons</taxon>
        <taxon>Gunneridae</taxon>
        <taxon>Pentapetalae</taxon>
        <taxon>asterids</taxon>
        <taxon>lamiids</taxon>
        <taxon>Gentianales</taxon>
        <taxon>Rubiaceae</taxon>
        <taxon>Ixoroideae</taxon>
        <taxon>Gardenieae complex</taxon>
        <taxon>Bertiereae - Coffeeae clade</taxon>
        <taxon>Coffeeae</taxon>
        <taxon>Coffea</taxon>
    </lineage>
</organism>
<dbReference type="Pfam" id="PF03634">
    <property type="entry name" value="TCP"/>
    <property type="match status" value="1"/>
</dbReference>
<keyword evidence="4" id="KW-0238">DNA-binding</keyword>
<feature type="region of interest" description="Disordered" evidence="7">
    <location>
        <begin position="190"/>
        <end position="215"/>
    </location>
</feature>
<dbReference type="GeneID" id="113701936"/>
<gene>
    <name evidence="11" type="primary">LOC113701936</name>
</gene>
<evidence type="ECO:0000313" key="10">
    <source>
        <dbReference type="Proteomes" id="UP001652660"/>
    </source>
</evidence>
<evidence type="ECO:0000256" key="4">
    <source>
        <dbReference type="ARBA" id="ARBA00023125"/>
    </source>
</evidence>
<evidence type="ECO:0000259" key="8">
    <source>
        <dbReference type="PROSITE" id="PS51369"/>
    </source>
</evidence>
<evidence type="ECO:0000256" key="5">
    <source>
        <dbReference type="ARBA" id="ARBA00023163"/>
    </source>
</evidence>
<proteinExistence type="predicted"/>
<keyword evidence="2" id="KW-0217">Developmental protein</keyword>
<feature type="region of interest" description="Disordered" evidence="7">
    <location>
        <begin position="390"/>
        <end position="411"/>
    </location>
</feature>
<name>A0ABM4V939_COFAR</name>
<sequence length="411" mass="45316">MFSSGSEITHFAQLSPYLYPPSSTTSSSTSSTLGLNGNNEAFLLLHHQDLLSHYLAVAPMIETANTMTTPTSTKKTTTASTNNPQISSATPLHTRYRRKQPAKRDRHSKICTAQGPRDRRVRLSMDIARKFFGLQDLLGYDKASQTLDWLLTKSKAAIKELLDMKDTDHDANAKCLCFWSEAGNVVAAGTNTKEDESKKTASKRKRKKTNQAKNPKMVALSKLVKESRAKARARARERTREKISLRKLSIDQKSPDLIPLSPDHTKPAAWSQIGTCKTKDSSMLGTISSLKLNASIQEDDGFFCFNPRAGAIGAEEISQDSPRIIRKPKPSSILGFQRNLILSKEASPNFDSWSLVTNGNWGISSSMTSSSLCAVTNTSSTKVLQFCGKPSEDKSNNNQVPCGRQIHRSTF</sequence>
<reference evidence="11" key="1">
    <citation type="submission" date="2025-08" db="UniProtKB">
        <authorList>
            <consortium name="RefSeq"/>
        </authorList>
    </citation>
    <scope>IDENTIFICATION</scope>
    <source>
        <tissue evidence="11">Leaves</tissue>
    </source>
</reference>
<dbReference type="PANTHER" id="PTHR31072:SF224">
    <property type="entry name" value="TRANSCRIPTION FACTOR TCP1"/>
    <property type="match status" value="1"/>
</dbReference>
<evidence type="ECO:0000256" key="7">
    <source>
        <dbReference type="SAM" id="MobiDB-lite"/>
    </source>
</evidence>
<feature type="region of interest" description="Disordered" evidence="7">
    <location>
        <begin position="68"/>
        <end position="108"/>
    </location>
</feature>
<feature type="compositionally biased region" description="Basic residues" evidence="7">
    <location>
        <begin position="94"/>
        <end position="108"/>
    </location>
</feature>
<dbReference type="PANTHER" id="PTHR31072">
    <property type="entry name" value="TRANSCRIPTION FACTOR TCP4-RELATED"/>
    <property type="match status" value="1"/>
</dbReference>
<evidence type="ECO:0000313" key="11">
    <source>
        <dbReference type="RefSeq" id="XP_071916046.1"/>
    </source>
</evidence>
<dbReference type="PROSITE" id="PS51370">
    <property type="entry name" value="R"/>
    <property type="match status" value="1"/>
</dbReference>
<accession>A0ABM4V939</accession>
<evidence type="ECO:0000256" key="1">
    <source>
        <dbReference type="ARBA" id="ARBA00004123"/>
    </source>
</evidence>
<keyword evidence="10" id="KW-1185">Reference proteome</keyword>
<dbReference type="RefSeq" id="XP_071916046.1">
    <property type="nucleotide sequence ID" value="XM_072059945.1"/>
</dbReference>
<keyword evidence="3" id="KW-0805">Transcription regulation</keyword>
<keyword evidence="5" id="KW-0804">Transcription</keyword>
<dbReference type="Proteomes" id="UP001652660">
    <property type="component" value="Chromosome 7e"/>
</dbReference>
<dbReference type="PROSITE" id="PS51369">
    <property type="entry name" value="TCP"/>
    <property type="match status" value="1"/>
</dbReference>
<comment type="subcellular location">
    <subcellularLocation>
        <location evidence="1">Nucleus</location>
    </subcellularLocation>
</comment>
<feature type="domain" description="R" evidence="9">
    <location>
        <begin position="225"/>
        <end position="242"/>
    </location>
</feature>
<feature type="compositionally biased region" description="Basic residues" evidence="7">
    <location>
        <begin position="200"/>
        <end position="210"/>
    </location>
</feature>
<dbReference type="InterPro" id="IPR005333">
    <property type="entry name" value="Transcription_factor_TCP"/>
</dbReference>
<evidence type="ECO:0000256" key="3">
    <source>
        <dbReference type="ARBA" id="ARBA00023015"/>
    </source>
</evidence>
<protein>
    <submittedName>
        <fullName evidence="11">Uncharacterized protein isoform X1</fullName>
    </submittedName>
</protein>
<evidence type="ECO:0000256" key="2">
    <source>
        <dbReference type="ARBA" id="ARBA00022473"/>
    </source>
</evidence>
<keyword evidence="6" id="KW-0539">Nucleus</keyword>
<evidence type="ECO:0000256" key="6">
    <source>
        <dbReference type="ARBA" id="ARBA00023242"/>
    </source>
</evidence>